<dbReference type="GO" id="GO:0005634">
    <property type="term" value="C:nucleus"/>
    <property type="evidence" value="ECO:0007669"/>
    <property type="project" value="UniProtKB-SubCell"/>
</dbReference>
<dbReference type="STRING" id="32264.T1L377"/>
<evidence type="ECO:0000256" key="1">
    <source>
        <dbReference type="ARBA" id="ARBA00004123"/>
    </source>
</evidence>
<dbReference type="GO" id="GO:0006325">
    <property type="term" value="P:chromatin organization"/>
    <property type="evidence" value="ECO:0007669"/>
    <property type="project" value="TreeGrafter"/>
</dbReference>
<evidence type="ECO:0000256" key="8">
    <source>
        <dbReference type="SAM" id="MobiDB-lite"/>
    </source>
</evidence>
<dbReference type="PANTHER" id="PTHR13340">
    <property type="entry name" value="GATA ZINC FINGER DOMAIN-CONTAINING"/>
    <property type="match status" value="1"/>
</dbReference>
<dbReference type="GO" id="GO:0043565">
    <property type="term" value="F:sequence-specific DNA binding"/>
    <property type="evidence" value="ECO:0007669"/>
    <property type="project" value="InterPro"/>
</dbReference>
<organism evidence="10 11">
    <name type="scientific">Tetranychus urticae</name>
    <name type="common">Two-spotted spider mite</name>
    <dbReference type="NCBI Taxonomy" id="32264"/>
    <lineage>
        <taxon>Eukaryota</taxon>
        <taxon>Metazoa</taxon>
        <taxon>Ecdysozoa</taxon>
        <taxon>Arthropoda</taxon>
        <taxon>Chelicerata</taxon>
        <taxon>Arachnida</taxon>
        <taxon>Acari</taxon>
        <taxon>Acariformes</taxon>
        <taxon>Trombidiformes</taxon>
        <taxon>Prostigmata</taxon>
        <taxon>Eleutherengona</taxon>
        <taxon>Raphignathae</taxon>
        <taxon>Tetranychoidea</taxon>
        <taxon>Tetranychidae</taxon>
        <taxon>Tetranychus</taxon>
    </lineage>
</organism>
<keyword evidence="4 7" id="KW-0863">Zinc-finger</keyword>
<name>T1L377_TETUR</name>
<keyword evidence="3" id="KW-0479">Metal-binding</keyword>
<evidence type="ECO:0000256" key="6">
    <source>
        <dbReference type="ARBA" id="ARBA00023242"/>
    </source>
</evidence>
<dbReference type="EnsemblMetazoa" id="tetur35g00510.1">
    <property type="protein sequence ID" value="tetur35g00510.1"/>
    <property type="gene ID" value="tetur35g00510"/>
</dbReference>
<evidence type="ECO:0000259" key="9">
    <source>
        <dbReference type="PROSITE" id="PS50114"/>
    </source>
</evidence>
<feature type="region of interest" description="Disordered" evidence="8">
    <location>
        <begin position="122"/>
        <end position="196"/>
    </location>
</feature>
<feature type="compositionally biased region" description="Low complexity" evidence="8">
    <location>
        <begin position="182"/>
        <end position="193"/>
    </location>
</feature>
<dbReference type="GO" id="GO:0006355">
    <property type="term" value="P:regulation of DNA-templated transcription"/>
    <property type="evidence" value="ECO:0007669"/>
    <property type="project" value="InterPro"/>
</dbReference>
<dbReference type="AlphaFoldDB" id="T1L377"/>
<accession>T1L377</accession>
<dbReference type="GO" id="GO:0008270">
    <property type="term" value="F:zinc ion binding"/>
    <property type="evidence" value="ECO:0007669"/>
    <property type="project" value="UniProtKB-KW"/>
</dbReference>
<dbReference type="InterPro" id="IPR039050">
    <property type="entry name" value="GATAD1"/>
</dbReference>
<keyword evidence="6" id="KW-0539">Nucleus</keyword>
<feature type="compositionally biased region" description="Basic and acidic residues" evidence="8">
    <location>
        <begin position="134"/>
        <end position="160"/>
    </location>
</feature>
<evidence type="ECO:0000256" key="2">
    <source>
        <dbReference type="ARBA" id="ARBA00014943"/>
    </source>
</evidence>
<sequence length="340" mass="38360">MIDIQASNVNQNQIFQRKFYAKNFIEINNKTVRSAQSNKESCLFVEILYYCINMDTNVDKEKENQVASDEPSEKNNRPIEASLNPCCSSCSITESIVWCKDKDNNVLCKLCSKAKNLKGRKKGKALKESGSNHTRSEEVDSRNKGDTNAESSKTDEKVNCDNETSGRTNTEVRKSTRKSRFKQANQGKSNSSKSKGRRNIFKKCVYKSPSSVITPITCDAVYYNGFFYQSGDVVELTDFMGSVYYAQLRGFLQDQYCEKSAVITWLLPTKASPKDYFDPTTYILGPEEDIPRKLDCMKFVCNCPSDYFKALEYPVGAPACSAREGGFIWTRLGPSTAQKT</sequence>
<dbReference type="HOGENOM" id="CLU_070432_0_0_1"/>
<protein>
    <recommendedName>
        <fullName evidence="2">GATA zinc finger domain-containing protein 1</fullName>
    </recommendedName>
</protein>
<dbReference type="Proteomes" id="UP000015104">
    <property type="component" value="Unassembled WGS sequence"/>
</dbReference>
<proteinExistence type="predicted"/>
<dbReference type="EMBL" id="CAEY01001013">
    <property type="status" value="NOT_ANNOTATED_CDS"/>
    <property type="molecule type" value="Genomic_DNA"/>
</dbReference>
<evidence type="ECO:0000256" key="4">
    <source>
        <dbReference type="ARBA" id="ARBA00022771"/>
    </source>
</evidence>
<dbReference type="InterPro" id="IPR000679">
    <property type="entry name" value="Znf_GATA"/>
</dbReference>
<comment type="subcellular location">
    <subcellularLocation>
        <location evidence="1">Nucleus</location>
    </subcellularLocation>
</comment>
<evidence type="ECO:0000313" key="11">
    <source>
        <dbReference type="Proteomes" id="UP000015104"/>
    </source>
</evidence>
<keyword evidence="11" id="KW-1185">Reference proteome</keyword>
<evidence type="ECO:0000313" key="10">
    <source>
        <dbReference type="EnsemblMetazoa" id="tetur35g00510.1"/>
    </source>
</evidence>
<evidence type="ECO:0000256" key="3">
    <source>
        <dbReference type="ARBA" id="ARBA00022723"/>
    </source>
</evidence>
<evidence type="ECO:0000256" key="5">
    <source>
        <dbReference type="ARBA" id="ARBA00022833"/>
    </source>
</evidence>
<feature type="domain" description="GATA-type" evidence="9">
    <location>
        <begin position="87"/>
        <end position="135"/>
    </location>
</feature>
<reference evidence="11" key="1">
    <citation type="submission" date="2011-08" db="EMBL/GenBank/DDBJ databases">
        <authorList>
            <person name="Rombauts S."/>
        </authorList>
    </citation>
    <scope>NUCLEOTIDE SEQUENCE</scope>
    <source>
        <strain evidence="11">London</strain>
    </source>
</reference>
<keyword evidence="5" id="KW-0862">Zinc</keyword>
<dbReference type="PANTHER" id="PTHR13340:SF2">
    <property type="entry name" value="GATA ZINC FINGER DOMAIN-CONTAINING PROTEIN 1"/>
    <property type="match status" value="1"/>
</dbReference>
<dbReference type="PROSITE" id="PS50114">
    <property type="entry name" value="GATA_ZN_FINGER_2"/>
    <property type="match status" value="1"/>
</dbReference>
<dbReference type="eggNOG" id="ENOG502QUY5">
    <property type="taxonomic scope" value="Eukaryota"/>
</dbReference>
<evidence type="ECO:0000256" key="7">
    <source>
        <dbReference type="PROSITE-ProRule" id="PRU00094"/>
    </source>
</evidence>
<reference evidence="10" key="2">
    <citation type="submission" date="2015-06" db="UniProtKB">
        <authorList>
            <consortium name="EnsemblMetazoa"/>
        </authorList>
    </citation>
    <scope>IDENTIFICATION</scope>
</reference>